<evidence type="ECO:0000256" key="4">
    <source>
        <dbReference type="ARBA" id="ARBA00022801"/>
    </source>
</evidence>
<feature type="transmembrane region" description="Helical" evidence="10">
    <location>
        <begin position="152"/>
        <end position="172"/>
    </location>
</feature>
<dbReference type="Pfam" id="PF05875">
    <property type="entry name" value="Ceramidase"/>
    <property type="match status" value="1"/>
</dbReference>
<evidence type="ECO:0008006" key="13">
    <source>
        <dbReference type="Google" id="ProtNLM"/>
    </source>
</evidence>
<feature type="region of interest" description="Disordered" evidence="9">
    <location>
        <begin position="286"/>
        <end position="311"/>
    </location>
</feature>
<sequence>MGAFSHLLTDANLDGHWSPVTASIDWCEINYAVSFYIAEFLQINTLTNVPGMLGGLYGAYATYNSGVPLRYALIYLGHALISIGSFGFHASLRWEWQLMDELPMIYVVSYASYLVVDTLPGFEHRFGIAGPLAVVAWCIFVSVSYVCLPNPVYHQVAFACIMLFSIVRAVWLSYQIPRERRTKICRTLLLGVGVFVMGFAVWNLDNFFCTHIREVRDWLTDHGLHHLGHLTQGHGYWHLMTSYGALLIFTACVELCLSVKTNPYAYDYDASAWLPLVRPVKSKVKDEDYGNGTASSKVNGNGHINGAANGH</sequence>
<keyword evidence="12" id="KW-1185">Reference proteome</keyword>
<organism evidence="11 12">
    <name type="scientific">Apiotrichum porosum</name>
    <dbReference type="NCBI Taxonomy" id="105984"/>
    <lineage>
        <taxon>Eukaryota</taxon>
        <taxon>Fungi</taxon>
        <taxon>Dikarya</taxon>
        <taxon>Basidiomycota</taxon>
        <taxon>Agaricomycotina</taxon>
        <taxon>Tremellomycetes</taxon>
        <taxon>Trichosporonales</taxon>
        <taxon>Trichosporonaceae</taxon>
        <taxon>Apiotrichum</taxon>
    </lineage>
</organism>
<dbReference type="GO" id="GO:0046872">
    <property type="term" value="F:metal ion binding"/>
    <property type="evidence" value="ECO:0007669"/>
    <property type="project" value="UniProtKB-KW"/>
</dbReference>
<feature type="binding site" evidence="7">
    <location>
        <position position="26"/>
    </location>
    <ligand>
        <name>Ca(2+)</name>
        <dbReference type="ChEBI" id="CHEBI:29108"/>
    </ligand>
</feature>
<dbReference type="PANTHER" id="PTHR46187:SF3">
    <property type="entry name" value="ALKALINE CERAMIDASE 3"/>
    <property type="match status" value="1"/>
</dbReference>
<dbReference type="AlphaFoldDB" id="A0A427Y1L3"/>
<dbReference type="EMBL" id="RSCE01000003">
    <property type="protein sequence ID" value="RSH84923.1"/>
    <property type="molecule type" value="Genomic_DNA"/>
</dbReference>
<evidence type="ECO:0000256" key="1">
    <source>
        <dbReference type="ARBA" id="ARBA00004141"/>
    </source>
</evidence>
<comment type="similarity">
    <text evidence="2">Belongs to the alkaline ceramidase family.</text>
</comment>
<evidence type="ECO:0000256" key="10">
    <source>
        <dbReference type="SAM" id="Phobius"/>
    </source>
</evidence>
<keyword evidence="4" id="KW-0378">Hydrolase</keyword>
<feature type="binding site" evidence="8">
    <location>
        <position position="234"/>
    </location>
    <ligand>
        <name>Zn(2+)</name>
        <dbReference type="ChEBI" id="CHEBI:29105"/>
        <note>catalytic</note>
    </ligand>
</feature>
<feature type="transmembrane region" description="Helical" evidence="10">
    <location>
        <begin position="126"/>
        <end position="146"/>
    </location>
</feature>
<protein>
    <recommendedName>
        <fullName evidence="13">Alkaline ceramidase 3</fullName>
    </recommendedName>
</protein>
<feature type="binding site" evidence="8">
    <location>
        <position position="89"/>
    </location>
    <ligand>
        <name>Zn(2+)</name>
        <dbReference type="ChEBI" id="CHEBI:29105"/>
        <note>catalytic</note>
    </ligand>
</feature>
<accession>A0A427Y1L3</accession>
<keyword evidence="8" id="KW-0862">Zinc</keyword>
<evidence type="ECO:0000313" key="11">
    <source>
        <dbReference type="EMBL" id="RSH84923.1"/>
    </source>
</evidence>
<feature type="binding site" evidence="7">
    <location>
        <position position="30"/>
    </location>
    <ligand>
        <name>Ca(2+)</name>
        <dbReference type="ChEBI" id="CHEBI:29108"/>
    </ligand>
</feature>
<evidence type="ECO:0000256" key="6">
    <source>
        <dbReference type="ARBA" id="ARBA00023136"/>
    </source>
</evidence>
<feature type="compositionally biased region" description="Low complexity" evidence="9">
    <location>
        <begin position="299"/>
        <end position="311"/>
    </location>
</feature>
<dbReference type="GO" id="GO:0005789">
    <property type="term" value="C:endoplasmic reticulum membrane"/>
    <property type="evidence" value="ECO:0007669"/>
    <property type="project" value="TreeGrafter"/>
</dbReference>
<feature type="binding site" evidence="7">
    <location>
        <position position="28"/>
    </location>
    <ligand>
        <name>Ca(2+)</name>
        <dbReference type="ChEBI" id="CHEBI:29108"/>
    </ligand>
</feature>
<comment type="cofactor">
    <cofactor evidence="8">
        <name>Zn(2+)</name>
        <dbReference type="ChEBI" id="CHEBI:29105"/>
    </cofactor>
</comment>
<dbReference type="GO" id="GO:0046514">
    <property type="term" value="P:ceramide catabolic process"/>
    <property type="evidence" value="ECO:0007669"/>
    <property type="project" value="TreeGrafter"/>
</dbReference>
<evidence type="ECO:0000256" key="7">
    <source>
        <dbReference type="PIRSR" id="PIRSR608901-1"/>
    </source>
</evidence>
<dbReference type="GO" id="GO:0016811">
    <property type="term" value="F:hydrolase activity, acting on carbon-nitrogen (but not peptide) bonds, in linear amides"/>
    <property type="evidence" value="ECO:0007669"/>
    <property type="project" value="InterPro"/>
</dbReference>
<comment type="subcellular location">
    <subcellularLocation>
        <location evidence="1">Membrane</location>
        <topology evidence="1">Multi-pass membrane protein</topology>
    </subcellularLocation>
</comment>
<feature type="binding site" evidence="8">
    <location>
        <position position="238"/>
    </location>
    <ligand>
        <name>Zn(2+)</name>
        <dbReference type="ChEBI" id="CHEBI:29105"/>
        <note>catalytic</note>
    </ligand>
</feature>
<evidence type="ECO:0000256" key="5">
    <source>
        <dbReference type="ARBA" id="ARBA00022989"/>
    </source>
</evidence>
<keyword evidence="3 10" id="KW-0812">Transmembrane</keyword>
<feature type="binding site" evidence="7">
    <location>
        <position position="39"/>
    </location>
    <ligand>
        <name>Ca(2+)</name>
        <dbReference type="ChEBI" id="CHEBI:29108"/>
    </ligand>
</feature>
<gene>
    <name evidence="11" type="ORF">EHS24_006470</name>
</gene>
<dbReference type="InterPro" id="IPR008901">
    <property type="entry name" value="ACER"/>
</dbReference>
<proteinExistence type="inferred from homology"/>
<feature type="binding site" evidence="7">
    <location>
        <position position="25"/>
    </location>
    <ligand>
        <name>Ca(2+)</name>
        <dbReference type="ChEBI" id="CHEBI:29108"/>
    </ligand>
</feature>
<name>A0A427Y1L3_9TREE</name>
<dbReference type="OrthoDB" id="187171at2759"/>
<keyword evidence="7" id="KW-0479">Metal-binding</keyword>
<evidence type="ECO:0000313" key="12">
    <source>
        <dbReference type="Proteomes" id="UP000279236"/>
    </source>
</evidence>
<dbReference type="RefSeq" id="XP_028478371.1">
    <property type="nucleotide sequence ID" value="XM_028621919.1"/>
</dbReference>
<feature type="transmembrane region" description="Helical" evidence="10">
    <location>
        <begin position="72"/>
        <end position="90"/>
    </location>
</feature>
<keyword evidence="7" id="KW-0106">Calcium</keyword>
<dbReference type="Proteomes" id="UP000279236">
    <property type="component" value="Unassembled WGS sequence"/>
</dbReference>
<feature type="transmembrane region" description="Helical" evidence="10">
    <location>
        <begin position="184"/>
        <end position="204"/>
    </location>
</feature>
<feature type="transmembrane region" description="Helical" evidence="10">
    <location>
        <begin position="102"/>
        <end position="119"/>
    </location>
</feature>
<keyword evidence="5 10" id="KW-1133">Transmembrane helix</keyword>
<evidence type="ECO:0000256" key="2">
    <source>
        <dbReference type="ARBA" id="ARBA00009780"/>
    </source>
</evidence>
<keyword evidence="6 10" id="KW-0472">Membrane</keyword>
<feature type="transmembrane region" description="Helical" evidence="10">
    <location>
        <begin position="236"/>
        <end position="257"/>
    </location>
</feature>
<dbReference type="PANTHER" id="PTHR46187">
    <property type="entry name" value="ALKALINE CERAMIDASE 3"/>
    <property type="match status" value="1"/>
</dbReference>
<dbReference type="GO" id="GO:0046513">
    <property type="term" value="P:ceramide biosynthetic process"/>
    <property type="evidence" value="ECO:0007669"/>
    <property type="project" value="TreeGrafter"/>
</dbReference>
<dbReference type="GeneID" id="39591013"/>
<comment type="caution">
    <text evidence="11">The sequence shown here is derived from an EMBL/GenBank/DDBJ whole genome shotgun (WGS) entry which is preliminary data.</text>
</comment>
<reference evidence="11 12" key="1">
    <citation type="submission" date="2018-11" db="EMBL/GenBank/DDBJ databases">
        <title>Genome sequence of Apiotrichum porosum DSM 27194.</title>
        <authorList>
            <person name="Aliyu H."/>
            <person name="Gorte O."/>
            <person name="Ochsenreither K."/>
        </authorList>
    </citation>
    <scope>NUCLEOTIDE SEQUENCE [LARGE SCALE GENOMIC DNA]</scope>
    <source>
        <strain evidence="11 12">DSM 27194</strain>
    </source>
</reference>
<evidence type="ECO:0000256" key="8">
    <source>
        <dbReference type="PIRSR" id="PIRSR608901-2"/>
    </source>
</evidence>
<evidence type="ECO:0000256" key="9">
    <source>
        <dbReference type="SAM" id="MobiDB-lite"/>
    </source>
</evidence>
<dbReference type="STRING" id="105984.A0A427Y1L3"/>
<evidence type="ECO:0000256" key="3">
    <source>
        <dbReference type="ARBA" id="ARBA00022692"/>
    </source>
</evidence>